<gene>
    <name evidence="5" type="ORF">ENH88_05215</name>
</gene>
<evidence type="ECO:0000259" key="4">
    <source>
        <dbReference type="PROSITE" id="PS01124"/>
    </source>
</evidence>
<dbReference type="Gene3D" id="1.10.10.60">
    <property type="entry name" value="Homeodomain-like"/>
    <property type="match status" value="2"/>
</dbReference>
<keyword evidence="3" id="KW-0804">Transcription</keyword>
<evidence type="ECO:0000256" key="1">
    <source>
        <dbReference type="ARBA" id="ARBA00023015"/>
    </source>
</evidence>
<evidence type="ECO:0000313" key="5">
    <source>
        <dbReference type="EMBL" id="HEA15844.1"/>
    </source>
</evidence>
<dbReference type="GO" id="GO:0003700">
    <property type="term" value="F:DNA-binding transcription factor activity"/>
    <property type="evidence" value="ECO:0007669"/>
    <property type="project" value="InterPro"/>
</dbReference>
<dbReference type="AlphaFoldDB" id="A0A7V1CX79"/>
<accession>A0A7V1CX79</accession>
<evidence type="ECO:0000256" key="3">
    <source>
        <dbReference type="ARBA" id="ARBA00023163"/>
    </source>
</evidence>
<dbReference type="EMBL" id="DRGM01000055">
    <property type="protein sequence ID" value="HEA15844.1"/>
    <property type="molecule type" value="Genomic_DNA"/>
</dbReference>
<dbReference type="SMART" id="SM00342">
    <property type="entry name" value="HTH_ARAC"/>
    <property type="match status" value="1"/>
</dbReference>
<comment type="caution">
    <text evidence="5">The sequence shown here is derived from an EMBL/GenBank/DDBJ whole genome shotgun (WGS) entry which is preliminary data.</text>
</comment>
<dbReference type="Proteomes" id="UP000886188">
    <property type="component" value="Unassembled WGS sequence"/>
</dbReference>
<dbReference type="Pfam" id="PF12833">
    <property type="entry name" value="HTH_18"/>
    <property type="match status" value="1"/>
</dbReference>
<organism evidence="5">
    <name type="scientific">Pseudoalteromonas prydzensis</name>
    <dbReference type="NCBI Taxonomy" id="182141"/>
    <lineage>
        <taxon>Bacteria</taxon>
        <taxon>Pseudomonadati</taxon>
        <taxon>Pseudomonadota</taxon>
        <taxon>Gammaproteobacteria</taxon>
        <taxon>Alteromonadales</taxon>
        <taxon>Pseudoalteromonadaceae</taxon>
        <taxon>Pseudoalteromonas</taxon>
    </lineage>
</organism>
<dbReference type="InterPro" id="IPR014710">
    <property type="entry name" value="RmlC-like_jellyroll"/>
</dbReference>
<dbReference type="PROSITE" id="PS01124">
    <property type="entry name" value="HTH_ARAC_FAMILY_2"/>
    <property type="match status" value="1"/>
</dbReference>
<dbReference type="SUPFAM" id="SSF46689">
    <property type="entry name" value="Homeodomain-like"/>
    <property type="match status" value="2"/>
</dbReference>
<dbReference type="PANTHER" id="PTHR43280">
    <property type="entry name" value="ARAC-FAMILY TRANSCRIPTIONAL REGULATOR"/>
    <property type="match status" value="1"/>
</dbReference>
<dbReference type="InterPro" id="IPR011051">
    <property type="entry name" value="RmlC_Cupin_sf"/>
</dbReference>
<evidence type="ECO:0000256" key="2">
    <source>
        <dbReference type="ARBA" id="ARBA00023125"/>
    </source>
</evidence>
<proteinExistence type="predicted"/>
<dbReference type="InterPro" id="IPR018062">
    <property type="entry name" value="HTH_AraC-typ_CS"/>
</dbReference>
<reference evidence="5" key="1">
    <citation type="journal article" date="2020" name="mSystems">
        <title>Genome- and Community-Level Interaction Insights into Carbon Utilization and Element Cycling Functions of Hydrothermarchaeota in Hydrothermal Sediment.</title>
        <authorList>
            <person name="Zhou Z."/>
            <person name="Liu Y."/>
            <person name="Xu W."/>
            <person name="Pan J."/>
            <person name="Luo Z.H."/>
            <person name="Li M."/>
        </authorList>
    </citation>
    <scope>NUCLEOTIDE SEQUENCE [LARGE SCALE GENOMIC DNA]</scope>
    <source>
        <strain evidence="5">HyVt-346</strain>
    </source>
</reference>
<dbReference type="InterPro" id="IPR018060">
    <property type="entry name" value="HTH_AraC"/>
</dbReference>
<dbReference type="Gene3D" id="2.60.120.10">
    <property type="entry name" value="Jelly Rolls"/>
    <property type="match status" value="1"/>
</dbReference>
<keyword evidence="2" id="KW-0238">DNA-binding</keyword>
<dbReference type="GO" id="GO:0043565">
    <property type="term" value="F:sequence-specific DNA binding"/>
    <property type="evidence" value="ECO:0007669"/>
    <property type="project" value="InterPro"/>
</dbReference>
<dbReference type="InterPro" id="IPR009057">
    <property type="entry name" value="Homeodomain-like_sf"/>
</dbReference>
<keyword evidence="1" id="KW-0805">Transcription regulation</keyword>
<name>A0A7V1CX79_9GAMM</name>
<protein>
    <submittedName>
        <fullName evidence="5">AraC family transcriptional regulator</fullName>
    </submittedName>
</protein>
<dbReference type="PANTHER" id="PTHR43280:SF2">
    <property type="entry name" value="HTH-TYPE TRANSCRIPTIONAL REGULATOR EXSA"/>
    <property type="match status" value="1"/>
</dbReference>
<sequence>MNNLSIRYYTRKIHSHQHHYHQLVLPLCGYIEISMNNFAAPVGVGQCVVIPKNTLHAFKSDENARFIVADLLKLPDNLTTMKTPCFSIDDKLMSYLSFTQKQLQGVTNEDETALCFNLFLLLLKQQTSNATIDPRINNVLLLIKKDLSIDYTLSDMAALACLSVTQFKAVFKQSMHTSPVKYHTQLRMEHARSLLCYSDLAIARIAEQIGYNDPSAFSRAFTCYFKQSPQNLKKQL</sequence>
<feature type="domain" description="HTH araC/xylS-type" evidence="4">
    <location>
        <begin position="137"/>
        <end position="235"/>
    </location>
</feature>
<dbReference type="PROSITE" id="PS00041">
    <property type="entry name" value="HTH_ARAC_FAMILY_1"/>
    <property type="match status" value="1"/>
</dbReference>
<dbReference type="SUPFAM" id="SSF51182">
    <property type="entry name" value="RmlC-like cupins"/>
    <property type="match status" value="1"/>
</dbReference>